<feature type="compositionally biased region" description="Polar residues" evidence="3">
    <location>
        <begin position="38"/>
        <end position="60"/>
    </location>
</feature>
<dbReference type="PANTHER" id="PTHR31471:SF51">
    <property type="entry name" value="REMORIN FAMILY PROTEIN"/>
    <property type="match status" value="1"/>
</dbReference>
<feature type="coiled-coil region" evidence="2">
    <location>
        <begin position="125"/>
        <end position="171"/>
    </location>
</feature>
<evidence type="ECO:0000256" key="1">
    <source>
        <dbReference type="ARBA" id="ARBA00005711"/>
    </source>
</evidence>
<reference evidence="5" key="1">
    <citation type="journal article" date="2016" name="Nat. Genet.">
        <title>A high-quality carrot genome assembly provides new insights into carotenoid accumulation and asterid genome evolution.</title>
        <authorList>
            <person name="Iorizzo M."/>
            <person name="Ellison S."/>
            <person name="Senalik D."/>
            <person name="Zeng P."/>
            <person name="Satapoomin P."/>
            <person name="Huang J."/>
            <person name="Bowman M."/>
            <person name="Iovene M."/>
            <person name="Sanseverino W."/>
            <person name="Cavagnaro P."/>
            <person name="Yildiz M."/>
            <person name="Macko-Podgorni A."/>
            <person name="Moranska E."/>
            <person name="Grzebelus E."/>
            <person name="Grzebelus D."/>
            <person name="Ashrafi H."/>
            <person name="Zheng Z."/>
            <person name="Cheng S."/>
            <person name="Spooner D."/>
            <person name="Van Deynze A."/>
            <person name="Simon P."/>
        </authorList>
    </citation>
    <scope>NUCLEOTIDE SEQUENCE</scope>
    <source>
        <tissue evidence="5">Leaf</tissue>
    </source>
</reference>
<feature type="region of interest" description="Disordered" evidence="3">
    <location>
        <begin position="26"/>
        <end position="60"/>
    </location>
</feature>
<dbReference type="InterPro" id="IPR005516">
    <property type="entry name" value="Remorin_C"/>
</dbReference>
<comment type="similarity">
    <text evidence="1">Belongs to the remorin family.</text>
</comment>
<feature type="domain" description="Remorin C-terminal" evidence="4">
    <location>
        <begin position="114"/>
        <end position="216"/>
    </location>
</feature>
<feature type="compositionally biased region" description="Basic and acidic residues" evidence="3">
    <location>
        <begin position="26"/>
        <end position="35"/>
    </location>
</feature>
<proteinExistence type="inferred from homology"/>
<evidence type="ECO:0000256" key="3">
    <source>
        <dbReference type="SAM" id="MobiDB-lite"/>
    </source>
</evidence>
<evidence type="ECO:0000259" key="4">
    <source>
        <dbReference type="Pfam" id="PF03763"/>
    </source>
</evidence>
<reference evidence="5" key="2">
    <citation type="submission" date="2022-03" db="EMBL/GenBank/DDBJ databases">
        <title>Draft title - Genomic analysis of global carrot germplasm unveils the trajectory of domestication and the origin of high carotenoid orange carrot.</title>
        <authorList>
            <person name="Iorizzo M."/>
            <person name="Ellison S."/>
            <person name="Senalik D."/>
            <person name="Macko-Podgorni A."/>
            <person name="Grzebelus D."/>
            <person name="Bostan H."/>
            <person name="Rolling W."/>
            <person name="Curaba J."/>
            <person name="Simon P."/>
        </authorList>
    </citation>
    <scope>NUCLEOTIDE SEQUENCE</scope>
    <source>
        <tissue evidence="5">Leaf</tissue>
    </source>
</reference>
<name>A0AAF0XXN7_DAUCS</name>
<accession>A0AAF0XXN7</accession>
<protein>
    <recommendedName>
        <fullName evidence="4">Remorin C-terminal domain-containing protein</fullName>
    </recommendedName>
</protein>
<keyword evidence="6" id="KW-1185">Reference proteome</keyword>
<evidence type="ECO:0000256" key="2">
    <source>
        <dbReference type="SAM" id="Coils"/>
    </source>
</evidence>
<dbReference type="Proteomes" id="UP000077755">
    <property type="component" value="Chromosome 9"/>
</dbReference>
<dbReference type="Pfam" id="PF03763">
    <property type="entry name" value="Remorin_C"/>
    <property type="match status" value="1"/>
</dbReference>
<dbReference type="AlphaFoldDB" id="A0AAF0XXN7"/>
<organism evidence="5 6">
    <name type="scientific">Daucus carota subsp. sativus</name>
    <name type="common">Carrot</name>
    <dbReference type="NCBI Taxonomy" id="79200"/>
    <lineage>
        <taxon>Eukaryota</taxon>
        <taxon>Viridiplantae</taxon>
        <taxon>Streptophyta</taxon>
        <taxon>Embryophyta</taxon>
        <taxon>Tracheophyta</taxon>
        <taxon>Spermatophyta</taxon>
        <taxon>Magnoliopsida</taxon>
        <taxon>eudicotyledons</taxon>
        <taxon>Gunneridae</taxon>
        <taxon>Pentapetalae</taxon>
        <taxon>asterids</taxon>
        <taxon>campanulids</taxon>
        <taxon>Apiales</taxon>
        <taxon>Apiaceae</taxon>
        <taxon>Apioideae</taxon>
        <taxon>Scandiceae</taxon>
        <taxon>Daucinae</taxon>
        <taxon>Daucus</taxon>
        <taxon>Daucus sect. Daucus</taxon>
    </lineage>
</organism>
<dbReference type="PANTHER" id="PTHR31471">
    <property type="entry name" value="OS02G0116800 PROTEIN"/>
    <property type="match status" value="1"/>
</dbReference>
<sequence length="221" mass="25035">MYSDSAEYPAAVAAAVYAITIRDSSMDTQDRDDPASRILTTIRSRSEVPSSGRSPTANKRFNSIAAVESENSEPKKTGVSNLWINKNQTFADKNVYNSGTGNLDSTFLRTEYQSAETDAWEKAEMAKITERYEVLNETILQWESKEKTAAKRKLDKKESELEKKRAKAMQHYRTKVAMIDQIAGGARTKAEENRRQEEVQVKEKAYKIRTTGKYPSSCFCF</sequence>
<evidence type="ECO:0000313" key="5">
    <source>
        <dbReference type="EMBL" id="WOH15347.1"/>
    </source>
</evidence>
<gene>
    <name evidence="5" type="ORF">DCAR_0934885</name>
</gene>
<dbReference type="EMBL" id="CP093351">
    <property type="protein sequence ID" value="WOH15347.1"/>
    <property type="molecule type" value="Genomic_DNA"/>
</dbReference>
<keyword evidence="2" id="KW-0175">Coiled coil</keyword>
<evidence type="ECO:0000313" key="6">
    <source>
        <dbReference type="Proteomes" id="UP000077755"/>
    </source>
</evidence>